<evidence type="ECO:0000313" key="13">
    <source>
        <dbReference type="Proteomes" id="UP001194098"/>
    </source>
</evidence>
<comment type="cofactor">
    <cofactor evidence="2">
        <name>[4Fe-4S] cluster</name>
        <dbReference type="ChEBI" id="CHEBI:49883"/>
    </cofactor>
</comment>
<dbReference type="InterPro" id="IPR036188">
    <property type="entry name" value="FAD/NAD-bd_sf"/>
</dbReference>
<dbReference type="RefSeq" id="WP_171781197.1">
    <property type="nucleotide sequence ID" value="NZ_JABAGV010000034.1"/>
</dbReference>
<dbReference type="PANTHER" id="PTHR42917">
    <property type="entry name" value="2,4-DIENOYL-COA REDUCTASE"/>
    <property type="match status" value="1"/>
</dbReference>
<dbReference type="CDD" id="cd02931">
    <property type="entry name" value="ER_like_FMN"/>
    <property type="match status" value="1"/>
</dbReference>
<comment type="similarity">
    <text evidence="3">In the N-terminal section; belongs to the NADH:flavin oxidoreductase/NADH oxidase family.</text>
</comment>
<evidence type="ECO:0000256" key="5">
    <source>
        <dbReference type="ARBA" id="ARBA00022643"/>
    </source>
</evidence>
<dbReference type="PANTHER" id="PTHR42917:SF2">
    <property type="entry name" value="2,4-DIENOYL-COA REDUCTASE [(2E)-ENOYL-COA-PRODUCING]"/>
    <property type="match status" value="1"/>
</dbReference>
<keyword evidence="6" id="KW-0479">Metal-binding</keyword>
<keyword evidence="5" id="KW-0288">FMN</keyword>
<dbReference type="SUPFAM" id="SSF51905">
    <property type="entry name" value="FAD/NAD(P)-binding domain"/>
    <property type="match status" value="1"/>
</dbReference>
<feature type="domain" description="NADH:flavin oxidoreductase/NADH oxidase N-terminal" evidence="10">
    <location>
        <begin position="6"/>
        <end position="356"/>
    </location>
</feature>
<organism evidence="12 13">
    <name type="scientific">Clostridium beijerinckii</name>
    <name type="common">Clostridium MP</name>
    <dbReference type="NCBI Taxonomy" id="1520"/>
    <lineage>
        <taxon>Bacteria</taxon>
        <taxon>Bacillati</taxon>
        <taxon>Bacillota</taxon>
        <taxon>Clostridia</taxon>
        <taxon>Eubacteriales</taxon>
        <taxon>Clostridiaceae</taxon>
        <taxon>Clostridium</taxon>
    </lineage>
</organism>
<dbReference type="Gene3D" id="3.40.50.720">
    <property type="entry name" value="NAD(P)-binding Rossmann-like Domain"/>
    <property type="match status" value="1"/>
</dbReference>
<dbReference type="InterPro" id="IPR001155">
    <property type="entry name" value="OxRdtase_FMN_N"/>
</dbReference>
<dbReference type="InterPro" id="IPR023753">
    <property type="entry name" value="FAD/NAD-binding_dom"/>
</dbReference>
<dbReference type="InterPro" id="IPR051793">
    <property type="entry name" value="NADH:flavin_oxidoreductase"/>
</dbReference>
<dbReference type="Proteomes" id="UP001194098">
    <property type="component" value="Unassembled WGS sequence"/>
</dbReference>
<dbReference type="PRINTS" id="PR00368">
    <property type="entry name" value="FADPNR"/>
</dbReference>
<evidence type="ECO:0000256" key="2">
    <source>
        <dbReference type="ARBA" id="ARBA00001966"/>
    </source>
</evidence>
<evidence type="ECO:0000256" key="1">
    <source>
        <dbReference type="ARBA" id="ARBA00001917"/>
    </source>
</evidence>
<dbReference type="Pfam" id="PF07992">
    <property type="entry name" value="Pyr_redox_2"/>
    <property type="match status" value="1"/>
</dbReference>
<reference evidence="12" key="2">
    <citation type="journal article" date="2022" name="Nat. Biotechnol.">
        <title>Carbon-negative production of acetone and isopropanol by gas fermentation at industrial pilot scale.</title>
        <authorList>
            <person name="Liew F.E."/>
            <person name="Nogle R."/>
            <person name="Abdalla T."/>
            <person name="Rasor B.J."/>
            <person name="Canter C."/>
            <person name="Jensen R.O."/>
            <person name="Wang L."/>
            <person name="Strutz J."/>
            <person name="Chirania P."/>
            <person name="De Tissera S."/>
            <person name="Mueller A.P."/>
            <person name="Ruan Z."/>
            <person name="Gao A."/>
            <person name="Tran L."/>
            <person name="Engle N.L."/>
            <person name="Bromley J.C."/>
            <person name="Daniell J."/>
            <person name="Conrado R."/>
            <person name="Tschaplinski T.J."/>
            <person name="Giannone R.J."/>
            <person name="Hettich R.L."/>
            <person name="Karim A.S."/>
            <person name="Simpson S.D."/>
            <person name="Brown S.D."/>
            <person name="Leang C."/>
            <person name="Jewett M.C."/>
            <person name="Kopke M."/>
        </authorList>
    </citation>
    <scope>NUCLEOTIDE SEQUENCE</scope>
    <source>
        <strain evidence="12">DJ015</strain>
    </source>
</reference>
<evidence type="ECO:0000256" key="6">
    <source>
        <dbReference type="ARBA" id="ARBA00022723"/>
    </source>
</evidence>
<accession>A0AAW3WB81</accession>
<keyword evidence="4" id="KW-0285">Flavoprotein</keyword>
<name>A0AAW3WB81_CLOBE</name>
<gene>
    <name evidence="12" type="ORF">HGI39_13885</name>
</gene>
<dbReference type="Gene3D" id="3.50.50.60">
    <property type="entry name" value="FAD/NAD(P)-binding domain"/>
    <property type="match status" value="1"/>
</dbReference>
<evidence type="ECO:0000256" key="7">
    <source>
        <dbReference type="ARBA" id="ARBA00023002"/>
    </source>
</evidence>
<dbReference type="GO" id="GO:0051536">
    <property type="term" value="F:iron-sulfur cluster binding"/>
    <property type="evidence" value="ECO:0007669"/>
    <property type="project" value="UniProtKB-KW"/>
</dbReference>
<evidence type="ECO:0000256" key="9">
    <source>
        <dbReference type="ARBA" id="ARBA00023014"/>
    </source>
</evidence>
<reference evidence="12" key="1">
    <citation type="submission" date="2020-04" db="EMBL/GenBank/DDBJ databases">
        <authorList>
            <person name="Brown S."/>
        </authorList>
    </citation>
    <scope>NUCLEOTIDE SEQUENCE</scope>
    <source>
        <strain evidence="12">DJ015</strain>
    </source>
</reference>
<evidence type="ECO:0000313" key="12">
    <source>
        <dbReference type="EMBL" id="MBC2475769.1"/>
    </source>
</evidence>
<comment type="cofactor">
    <cofactor evidence="1">
        <name>FMN</name>
        <dbReference type="ChEBI" id="CHEBI:58210"/>
    </cofactor>
</comment>
<dbReference type="InterPro" id="IPR013785">
    <property type="entry name" value="Aldolase_TIM"/>
</dbReference>
<keyword evidence="7" id="KW-0560">Oxidoreductase</keyword>
<dbReference type="GO" id="GO:0046872">
    <property type="term" value="F:metal ion binding"/>
    <property type="evidence" value="ECO:0007669"/>
    <property type="project" value="UniProtKB-KW"/>
</dbReference>
<dbReference type="GO" id="GO:0010181">
    <property type="term" value="F:FMN binding"/>
    <property type="evidence" value="ECO:0007669"/>
    <property type="project" value="InterPro"/>
</dbReference>
<dbReference type="AlphaFoldDB" id="A0AAW3WB81"/>
<evidence type="ECO:0000259" key="10">
    <source>
        <dbReference type="Pfam" id="PF00724"/>
    </source>
</evidence>
<dbReference type="SUPFAM" id="SSF51395">
    <property type="entry name" value="FMN-linked oxidoreductases"/>
    <property type="match status" value="1"/>
</dbReference>
<dbReference type="Gene3D" id="3.20.20.70">
    <property type="entry name" value="Aldolase class I"/>
    <property type="match status" value="1"/>
</dbReference>
<feature type="domain" description="FAD/NAD(P)-binding" evidence="11">
    <location>
        <begin position="404"/>
        <end position="635"/>
    </location>
</feature>
<evidence type="ECO:0000256" key="8">
    <source>
        <dbReference type="ARBA" id="ARBA00023004"/>
    </source>
</evidence>
<keyword evidence="8" id="KW-0408">Iron</keyword>
<dbReference type="GO" id="GO:0016491">
    <property type="term" value="F:oxidoreductase activity"/>
    <property type="evidence" value="ECO:0007669"/>
    <property type="project" value="UniProtKB-KW"/>
</dbReference>
<comment type="caution">
    <text evidence="12">The sequence shown here is derived from an EMBL/GenBank/DDBJ whole genome shotgun (WGS) entry which is preliminary data.</text>
</comment>
<dbReference type="PRINTS" id="PR00411">
    <property type="entry name" value="PNDRDTASEI"/>
</dbReference>
<dbReference type="EMBL" id="JABAGV010000034">
    <property type="protein sequence ID" value="MBC2475769.1"/>
    <property type="molecule type" value="Genomic_DNA"/>
</dbReference>
<evidence type="ECO:0000259" key="11">
    <source>
        <dbReference type="Pfam" id="PF07992"/>
    </source>
</evidence>
<evidence type="ECO:0000256" key="4">
    <source>
        <dbReference type="ARBA" id="ARBA00022630"/>
    </source>
</evidence>
<proteinExistence type="inferred from homology"/>
<evidence type="ECO:0000256" key="3">
    <source>
        <dbReference type="ARBA" id="ARBA00011048"/>
    </source>
</evidence>
<sequence length="664" mass="73450">MNKYKKLFEPIKIGNCEIKNRFALAPMGPLGLADSEGGFNQRGIDYYTERAKGGTGLIITGVTFVDNEVEEHGMPSTPCPTHNPVHFVRTSKEMTERIHAYNAKVFLQMSGGFGRVTIPTNLGEYPPVAPSAIQHRWLDKICRELAIDEIKSIVKKFGDGAYNAKRAGFDGVQIHAVHEGYLIDQFAISLFNHRTDEYGGSLENRLRFAHEIVEEIKDRCGEDFPVTLRYSPKSFIKDLRDGALPGEEFIEKGRDLEEGIEAAKLLVSYGYDSLDIDVGSYDSWWWSHPPMYQEKGLYRPYAKLMKETVDVPVICAGRMDNPDMALEAIENGTCDIVSLGRPLLADPDYVNKLRANKCNSIRPCISCQEGCMGRLQNYAMLNCAVNPQACKEKDNALTPILGKKKVLIVGGGVAGCESARVLALRGHEPVLYEKTDRLGGNLIPGGSPDFKEDDIALANWYTNTLKQLNVEVNLNSEITKEQILSHKADSVIIATGSTPKVFSLGDDERVFTAADVLLGKKESGNNTVIVGGGLVGCELALDLAKKGKKVTIVEALHKILALNGPLCSANSEMLERLIPFNGIEVKVNSKVKAYKDGNLEIETENGVEKIKCDSVILSVGYKEENSLYRELEFEIPEIYLLGDARKVSNIMYAIWDAYEVANHI</sequence>
<protein>
    <submittedName>
        <fullName evidence="12">FAD-dependent oxidoreductase</fullName>
    </submittedName>
</protein>
<keyword evidence="9" id="KW-0411">Iron-sulfur</keyword>
<dbReference type="Pfam" id="PF00724">
    <property type="entry name" value="Oxidored_FMN"/>
    <property type="match status" value="1"/>
</dbReference>